<keyword evidence="2" id="KW-1185">Reference proteome</keyword>
<accession>A0ABT3B998</accession>
<dbReference type="EMBL" id="JALIEB010000001">
    <property type="protein sequence ID" value="MCV3270123.1"/>
    <property type="molecule type" value="Genomic_DNA"/>
</dbReference>
<dbReference type="RefSeq" id="WP_263842442.1">
    <property type="nucleotide sequence ID" value="NZ_JALIEB010000001.1"/>
</dbReference>
<proteinExistence type="predicted"/>
<name>A0ABT3B998_9RHOB</name>
<comment type="caution">
    <text evidence="1">The sequence shown here is derived from an EMBL/GenBank/DDBJ whole genome shotgun (WGS) entry which is preliminary data.</text>
</comment>
<evidence type="ECO:0000313" key="1">
    <source>
        <dbReference type="EMBL" id="MCV3270123.1"/>
    </source>
</evidence>
<reference evidence="1 2" key="1">
    <citation type="submission" date="2022-04" db="EMBL/GenBank/DDBJ databases">
        <title>Roseobacter sp. WL0113 is a bacterium isolated from neritic sediment.</title>
        <authorList>
            <person name="Wang L."/>
            <person name="He W."/>
            <person name="Zhang D.-F."/>
        </authorList>
    </citation>
    <scope>NUCLEOTIDE SEQUENCE [LARGE SCALE GENOMIC DNA]</scope>
    <source>
        <strain evidence="1 2">WL0113</strain>
    </source>
</reference>
<dbReference type="Proteomes" id="UP001208690">
    <property type="component" value="Unassembled WGS sequence"/>
</dbReference>
<protein>
    <submittedName>
        <fullName evidence="1">Uncharacterized protein</fullName>
    </submittedName>
</protein>
<organism evidence="1 2">
    <name type="scientific">Roseobacter sinensis</name>
    <dbReference type="NCBI Taxonomy" id="2931391"/>
    <lineage>
        <taxon>Bacteria</taxon>
        <taxon>Pseudomonadati</taxon>
        <taxon>Pseudomonadota</taxon>
        <taxon>Alphaproteobacteria</taxon>
        <taxon>Rhodobacterales</taxon>
        <taxon>Roseobacteraceae</taxon>
        <taxon>Roseobacter</taxon>
    </lineage>
</organism>
<evidence type="ECO:0000313" key="2">
    <source>
        <dbReference type="Proteomes" id="UP001208690"/>
    </source>
</evidence>
<sequence length="136" mass="15464">MQALQLLQRKADQTPLQLYTKTRADDGGWFIGDQAACHLHVEISKPHFKYGKDKGSRIDFGTNMNQPRLQRAYEELKANYRGLSGYADCIEYLEEMGCADAPVKTLIEYGLERGSYPPRLNRGEQFADESGTVYTH</sequence>
<gene>
    <name evidence="1" type="ORF">MUB52_01655</name>
</gene>